<dbReference type="Pfam" id="PF10988">
    <property type="entry name" value="DUF2807"/>
    <property type="match status" value="1"/>
</dbReference>
<evidence type="ECO:0000313" key="3">
    <source>
        <dbReference type="EMBL" id="MFB9096783.1"/>
    </source>
</evidence>
<evidence type="ECO:0000256" key="1">
    <source>
        <dbReference type="SAM" id="SignalP"/>
    </source>
</evidence>
<evidence type="ECO:0000313" key="4">
    <source>
        <dbReference type="Proteomes" id="UP001589607"/>
    </source>
</evidence>
<sequence length="278" mass="31063">MMKKITLLFLVLFATTFTFAQKKEKIKGSKIVTHTIKKVENFENIEIEDNVEIYLVKADSASIEIEADDNLHDIVNFSVAGNTLRINTLKNVSGAKKFTIRINYAAQLTSITAKNDSKIFALNELQLENITIKNFDDSSSFLNVNSGSFTLVLNDKSEAEINVKSQKTTLELSKNTELKALVASPAVKLDMYEKSKVKIEGDAENFKIRLDNNASLTADKFTAKNMDLTIEGYSKCEVNVVETIAITASGKTDIELYGEPKIDMKKFTNTATLYKKEK</sequence>
<accession>A0ABV5GN57</accession>
<gene>
    <name evidence="3" type="ORF">ACFFVF_09670</name>
</gene>
<feature type="chain" id="PRO_5046869631" evidence="1">
    <location>
        <begin position="21"/>
        <end position="278"/>
    </location>
</feature>
<feature type="signal peptide" evidence="1">
    <location>
        <begin position="1"/>
        <end position="20"/>
    </location>
</feature>
<organism evidence="3 4">
    <name type="scientific">Flavobacterium jumunjinense</name>
    <dbReference type="NCBI Taxonomy" id="998845"/>
    <lineage>
        <taxon>Bacteria</taxon>
        <taxon>Pseudomonadati</taxon>
        <taxon>Bacteroidota</taxon>
        <taxon>Flavobacteriia</taxon>
        <taxon>Flavobacteriales</taxon>
        <taxon>Flavobacteriaceae</taxon>
        <taxon>Flavobacterium</taxon>
    </lineage>
</organism>
<keyword evidence="1" id="KW-0732">Signal</keyword>
<protein>
    <submittedName>
        <fullName evidence="3">GIN domain-containing protein</fullName>
    </submittedName>
</protein>
<dbReference type="Proteomes" id="UP001589607">
    <property type="component" value="Unassembled WGS sequence"/>
</dbReference>
<evidence type="ECO:0000259" key="2">
    <source>
        <dbReference type="Pfam" id="PF10988"/>
    </source>
</evidence>
<dbReference type="RefSeq" id="WP_236456788.1">
    <property type="nucleotide sequence ID" value="NZ_CBCSGE010000018.1"/>
</dbReference>
<keyword evidence="4" id="KW-1185">Reference proteome</keyword>
<dbReference type="InterPro" id="IPR021255">
    <property type="entry name" value="DUF2807"/>
</dbReference>
<dbReference type="Gene3D" id="2.160.20.120">
    <property type="match status" value="1"/>
</dbReference>
<feature type="domain" description="Putative auto-transporter adhesin head GIN" evidence="2">
    <location>
        <begin position="41"/>
        <end position="260"/>
    </location>
</feature>
<proteinExistence type="predicted"/>
<name>A0ABV5GN57_9FLAO</name>
<reference evidence="3 4" key="1">
    <citation type="submission" date="2024-09" db="EMBL/GenBank/DDBJ databases">
        <authorList>
            <person name="Sun Q."/>
            <person name="Mori K."/>
        </authorList>
    </citation>
    <scope>NUCLEOTIDE SEQUENCE [LARGE SCALE GENOMIC DNA]</scope>
    <source>
        <strain evidence="3 4">CECT 7955</strain>
    </source>
</reference>
<dbReference type="EMBL" id="JBHMEY010000020">
    <property type="protein sequence ID" value="MFB9096783.1"/>
    <property type="molecule type" value="Genomic_DNA"/>
</dbReference>
<comment type="caution">
    <text evidence="3">The sequence shown here is derived from an EMBL/GenBank/DDBJ whole genome shotgun (WGS) entry which is preliminary data.</text>
</comment>